<comment type="similarity">
    <text evidence="2">Belongs to the BMP lipoprotein family.</text>
</comment>
<dbReference type="Proteomes" id="UP000028194">
    <property type="component" value="Chromosome"/>
</dbReference>
<dbReference type="GO" id="GO:0005886">
    <property type="term" value="C:plasma membrane"/>
    <property type="evidence" value="ECO:0007669"/>
    <property type="project" value="UniProtKB-SubCell"/>
</dbReference>
<evidence type="ECO:0000256" key="3">
    <source>
        <dbReference type="ARBA" id="ARBA00022475"/>
    </source>
</evidence>
<evidence type="ECO:0000256" key="5">
    <source>
        <dbReference type="ARBA" id="ARBA00023136"/>
    </source>
</evidence>
<evidence type="ECO:0000313" key="10">
    <source>
        <dbReference type="Proteomes" id="UP000028194"/>
    </source>
</evidence>
<organism evidence="9 10">
    <name type="scientific">Candidatus Nitrososphaera evergladensis SR1</name>
    <dbReference type="NCBI Taxonomy" id="1459636"/>
    <lineage>
        <taxon>Archaea</taxon>
        <taxon>Nitrososphaerota</taxon>
        <taxon>Nitrososphaeria</taxon>
        <taxon>Nitrososphaerales</taxon>
        <taxon>Nitrososphaeraceae</taxon>
        <taxon>Nitrososphaera</taxon>
    </lineage>
</organism>
<reference evidence="9 10" key="1">
    <citation type="journal article" date="2014" name="PLoS ONE">
        <title>Genome Sequence of Candidatus Nitrososphaera evergladensis from Group I.1b Enriched from Everglades Soil Reveals Novel Genomic Features of the Ammonia-Oxidizing Archaea.</title>
        <authorList>
            <person name="Zhalnina K.V."/>
            <person name="Dias R."/>
            <person name="Leonard M.T."/>
            <person name="Dorr de Quadros P."/>
            <person name="Camargo F.A."/>
            <person name="Drew J.C."/>
            <person name="Farmerie W.G."/>
            <person name="Daroub S.H."/>
            <person name="Triplett E.W."/>
        </authorList>
    </citation>
    <scope>NUCLEOTIDE SEQUENCE [LARGE SCALE GENOMIC DNA]</scope>
    <source>
        <strain evidence="9 10">SR1</strain>
    </source>
</reference>
<comment type="subcellular location">
    <subcellularLocation>
        <location evidence="1">Cell membrane</location>
        <topology evidence="1">Lipid-anchor</topology>
    </subcellularLocation>
</comment>
<keyword evidence="6 9" id="KW-0449">Lipoprotein</keyword>
<dbReference type="OrthoDB" id="26049at2157"/>
<dbReference type="eggNOG" id="arCOG00257">
    <property type="taxonomic scope" value="Archaea"/>
</dbReference>
<gene>
    <name evidence="9" type="ORF">NTE_02122</name>
</gene>
<dbReference type="InterPro" id="IPR003760">
    <property type="entry name" value="PnrA-like"/>
</dbReference>
<proteinExistence type="inferred from homology"/>
<dbReference type="CDD" id="cd06304">
    <property type="entry name" value="PBP1_BmpA_Med_PnrA-like"/>
    <property type="match status" value="1"/>
</dbReference>
<keyword evidence="7" id="KW-1133">Transmembrane helix</keyword>
<evidence type="ECO:0000256" key="7">
    <source>
        <dbReference type="SAM" id="Phobius"/>
    </source>
</evidence>
<evidence type="ECO:0000313" key="9">
    <source>
        <dbReference type="EMBL" id="AIF84177.1"/>
    </source>
</evidence>
<feature type="transmembrane region" description="Helical" evidence="7">
    <location>
        <begin position="7"/>
        <end position="30"/>
    </location>
</feature>
<dbReference type="PANTHER" id="PTHR34296">
    <property type="entry name" value="TRANSCRIPTIONAL ACTIVATOR PROTEIN MED"/>
    <property type="match status" value="1"/>
</dbReference>
<dbReference type="HOGENOM" id="CLU_038813_1_1_2"/>
<evidence type="ECO:0000256" key="4">
    <source>
        <dbReference type="ARBA" id="ARBA00022729"/>
    </source>
</evidence>
<dbReference type="InterPro" id="IPR050957">
    <property type="entry name" value="BMP_lipoprotein"/>
</dbReference>
<evidence type="ECO:0000256" key="6">
    <source>
        <dbReference type="ARBA" id="ARBA00023288"/>
    </source>
</evidence>
<keyword evidence="10" id="KW-1185">Reference proteome</keyword>
<dbReference type="SUPFAM" id="SSF53822">
    <property type="entry name" value="Periplasmic binding protein-like I"/>
    <property type="match status" value="1"/>
</dbReference>
<keyword evidence="4" id="KW-0732">Signal</keyword>
<protein>
    <submittedName>
        <fullName evidence="9">Putative ABC-type transport system, periplasmic component/surface lipoprotein</fullName>
    </submittedName>
</protein>
<dbReference type="InterPro" id="IPR028082">
    <property type="entry name" value="Peripla_BP_I"/>
</dbReference>
<keyword evidence="7" id="KW-0812">Transmembrane</keyword>
<dbReference type="KEGG" id="nev:NTE_02122"/>
<dbReference type="PANTHER" id="PTHR34296:SF2">
    <property type="entry name" value="ABC TRANSPORTER GUANOSINE-BINDING PROTEIN NUPN"/>
    <property type="match status" value="1"/>
</dbReference>
<dbReference type="Gene3D" id="3.40.50.2300">
    <property type="match status" value="2"/>
</dbReference>
<dbReference type="EMBL" id="CP007174">
    <property type="protein sequence ID" value="AIF84177.1"/>
    <property type="molecule type" value="Genomic_DNA"/>
</dbReference>
<evidence type="ECO:0000256" key="1">
    <source>
        <dbReference type="ARBA" id="ARBA00004193"/>
    </source>
</evidence>
<dbReference type="Pfam" id="PF02608">
    <property type="entry name" value="Bmp"/>
    <property type="match status" value="1"/>
</dbReference>
<keyword evidence="5 7" id="KW-0472">Membrane</keyword>
<dbReference type="RefSeq" id="WP_148700799.1">
    <property type="nucleotide sequence ID" value="NZ_CP007174.1"/>
</dbReference>
<accession>A0A075MTT7</accession>
<dbReference type="STRING" id="1459636.NTE_02122"/>
<sequence>MPRSAKTYSAIIGIAAVAAVTAIVFVMPMIPALSQQSHLQQKSSLKVAVVTDALFSDMGWGESSLNAAKQIERKYGFDVAMQDNVEIPDIELTLKKYADAGYDLIIAHGVQWGEPALSVGKQYPNVKIVVFTGLVKSENVASIFPMQQEGSFLLGAIAGMMTKTNVIGYVGGEEYPNVINIFEGYKQGAKTVSPDIQVIGTYLNDWDNPAKGKEAATSIIRQKADFVFHVADTSGQGVIQAAKDGGVYALGAVQDQNSLAPNTVLSSFILDVDKAYDQAVDSVMKGTFKGEIHKAGIETGKGAPGDGIVYLAPFHGLKDKVPENVNARLKQLLADILEKRLAVPERLEESVSITS</sequence>
<feature type="domain" description="ABC transporter substrate-binding protein PnrA-like" evidence="8">
    <location>
        <begin position="46"/>
        <end position="300"/>
    </location>
</feature>
<evidence type="ECO:0000256" key="2">
    <source>
        <dbReference type="ARBA" id="ARBA00008610"/>
    </source>
</evidence>
<keyword evidence="3" id="KW-1003">Cell membrane</keyword>
<evidence type="ECO:0000259" key="8">
    <source>
        <dbReference type="Pfam" id="PF02608"/>
    </source>
</evidence>
<dbReference type="AlphaFoldDB" id="A0A075MTT7"/>
<dbReference type="GeneID" id="41597850"/>
<name>A0A075MTT7_9ARCH</name>